<dbReference type="AlphaFoldDB" id="A0AAD4EX85"/>
<sequence>MSNNPLQTPFGPSSTSEEFLARTQDWRRAEAEDGIHATPGAMMGEALSVNGLSRHGHKTRQELEQFGYDLGAFHFTQDCPKHVCVAEECLTTRGNPCKKHCMGCGFAHTGFPTMDSWHACQWTKERRFVSLGFRIQGSGTRKYEKELFISRDILVCKRSPSHKTTTARELKGVREKGSRRLLEDMLWWLPLGIDTMNPREMCPIVECEECFAELYDGGDYRTQVPGALRHHLPLQPTPPAQSL</sequence>
<name>A0AAD4EX85_9PEZI</name>
<keyword evidence="2" id="KW-1185">Reference proteome</keyword>
<comment type="caution">
    <text evidence="1">The sequence shown here is derived from an EMBL/GenBank/DDBJ whole genome shotgun (WGS) entry which is preliminary data.</text>
</comment>
<accession>A0AAD4EX85</accession>
<dbReference type="EMBL" id="JAHCVI010000003">
    <property type="protein sequence ID" value="KAG7287018.1"/>
    <property type="molecule type" value="Genomic_DNA"/>
</dbReference>
<protein>
    <submittedName>
        <fullName evidence="1">Uncharacterized protein</fullName>
    </submittedName>
</protein>
<gene>
    <name evidence="1" type="ORF">NEMBOFW57_006518</name>
</gene>
<dbReference type="Proteomes" id="UP001197093">
    <property type="component" value="Unassembled WGS sequence"/>
</dbReference>
<evidence type="ECO:0000313" key="2">
    <source>
        <dbReference type="Proteomes" id="UP001197093"/>
    </source>
</evidence>
<organism evidence="1 2">
    <name type="scientific">Staphylotrichum longicolle</name>
    <dbReference type="NCBI Taxonomy" id="669026"/>
    <lineage>
        <taxon>Eukaryota</taxon>
        <taxon>Fungi</taxon>
        <taxon>Dikarya</taxon>
        <taxon>Ascomycota</taxon>
        <taxon>Pezizomycotina</taxon>
        <taxon>Sordariomycetes</taxon>
        <taxon>Sordariomycetidae</taxon>
        <taxon>Sordariales</taxon>
        <taxon>Chaetomiaceae</taxon>
        <taxon>Staphylotrichum</taxon>
    </lineage>
</organism>
<evidence type="ECO:0000313" key="1">
    <source>
        <dbReference type="EMBL" id="KAG7287018.1"/>
    </source>
</evidence>
<reference evidence="1" key="1">
    <citation type="submission" date="2023-02" db="EMBL/GenBank/DDBJ databases">
        <authorList>
            <person name="Palmer J.M."/>
        </authorList>
    </citation>
    <scope>NUCLEOTIDE SEQUENCE</scope>
    <source>
        <strain evidence="1">FW57</strain>
    </source>
</reference>
<proteinExistence type="predicted"/>